<dbReference type="EMBL" id="JH930477">
    <property type="protein sequence ID" value="EKM50969.1"/>
    <property type="molecule type" value="Genomic_DNA"/>
</dbReference>
<accession>K5VWJ9</accession>
<dbReference type="KEGG" id="pco:PHACADRAFT_199796"/>
<protein>
    <submittedName>
        <fullName evidence="1">Uncharacterized protein</fullName>
    </submittedName>
</protein>
<name>K5VWJ9_PHACS</name>
<reference evidence="1 2" key="1">
    <citation type="journal article" date="2012" name="BMC Genomics">
        <title>Comparative genomics of the white-rot fungi, Phanerochaete carnosa and P. chrysosporium, to elucidate the genetic basis of the distinct wood types they colonize.</title>
        <authorList>
            <person name="Suzuki H."/>
            <person name="MacDonald J."/>
            <person name="Syed K."/>
            <person name="Salamov A."/>
            <person name="Hori C."/>
            <person name="Aerts A."/>
            <person name="Henrissat B."/>
            <person name="Wiebenga A."/>
            <person name="vanKuyk P.A."/>
            <person name="Barry K."/>
            <person name="Lindquist E."/>
            <person name="LaButti K."/>
            <person name="Lapidus A."/>
            <person name="Lucas S."/>
            <person name="Coutinho P."/>
            <person name="Gong Y."/>
            <person name="Samejima M."/>
            <person name="Mahadevan R."/>
            <person name="Abou-Zaid M."/>
            <person name="de Vries R.P."/>
            <person name="Igarashi K."/>
            <person name="Yadav J.S."/>
            <person name="Grigoriev I.V."/>
            <person name="Master E.R."/>
        </authorList>
    </citation>
    <scope>NUCLEOTIDE SEQUENCE [LARGE SCALE GENOMIC DNA]</scope>
    <source>
        <strain evidence="1 2">HHB-10118-sp</strain>
    </source>
</reference>
<dbReference type="AlphaFoldDB" id="K5VWJ9"/>
<dbReference type="Proteomes" id="UP000008370">
    <property type="component" value="Unassembled WGS sequence"/>
</dbReference>
<sequence length="150" mass="16382">MADLLVVVVTWQQTFRYWKSVSRSQSSPTVSSCLLRDGTVYFSALLLLNIAQVLTTHPTFHPVGSLVVAMPPILVSRFMLNLRQVRSGPSIQSYSAVIPTFQPRTSSADYGTFTSIIGNIGEPLVHGHDEEIEEDLAPILVIGPPQTAST</sequence>
<dbReference type="RefSeq" id="XP_007400133.1">
    <property type="nucleotide sequence ID" value="XM_007400071.1"/>
</dbReference>
<evidence type="ECO:0000313" key="1">
    <source>
        <dbReference type="EMBL" id="EKM50969.1"/>
    </source>
</evidence>
<evidence type="ECO:0000313" key="2">
    <source>
        <dbReference type="Proteomes" id="UP000008370"/>
    </source>
</evidence>
<organism evidence="1 2">
    <name type="scientific">Phanerochaete carnosa (strain HHB-10118-sp)</name>
    <name type="common">White-rot fungus</name>
    <name type="synonym">Peniophora carnosa</name>
    <dbReference type="NCBI Taxonomy" id="650164"/>
    <lineage>
        <taxon>Eukaryota</taxon>
        <taxon>Fungi</taxon>
        <taxon>Dikarya</taxon>
        <taxon>Basidiomycota</taxon>
        <taxon>Agaricomycotina</taxon>
        <taxon>Agaricomycetes</taxon>
        <taxon>Polyporales</taxon>
        <taxon>Phanerochaetaceae</taxon>
        <taxon>Phanerochaete</taxon>
    </lineage>
</organism>
<dbReference type="InParanoid" id="K5VWJ9"/>
<gene>
    <name evidence="1" type="ORF">PHACADRAFT_199796</name>
</gene>
<dbReference type="OrthoDB" id="2804213at2759"/>
<keyword evidence="2" id="KW-1185">Reference proteome</keyword>
<proteinExistence type="predicted"/>
<dbReference type="HOGENOM" id="CLU_053360_4_1_1"/>
<dbReference type="GeneID" id="18911440"/>